<evidence type="ECO:0000313" key="5">
    <source>
        <dbReference type="Proteomes" id="UP000663860"/>
    </source>
</evidence>
<feature type="transmembrane region" description="Helical" evidence="2">
    <location>
        <begin position="466"/>
        <end position="486"/>
    </location>
</feature>
<accession>A0A814DMZ0</accession>
<keyword evidence="2" id="KW-1133">Transmembrane helix</keyword>
<name>A0A814DMZ0_9BILA</name>
<keyword evidence="2" id="KW-0472">Membrane</keyword>
<dbReference type="PROSITE" id="PS50156">
    <property type="entry name" value="SSD"/>
    <property type="match status" value="1"/>
</dbReference>
<feature type="transmembrane region" description="Helical" evidence="2">
    <location>
        <begin position="659"/>
        <end position="679"/>
    </location>
</feature>
<dbReference type="AlphaFoldDB" id="A0A814DMZ0"/>
<feature type="transmembrane region" description="Helical" evidence="2">
    <location>
        <begin position="894"/>
        <end position="913"/>
    </location>
</feature>
<feature type="transmembrane region" description="Helical" evidence="2">
    <location>
        <begin position="247"/>
        <end position="267"/>
    </location>
</feature>
<feature type="transmembrane region" description="Helical" evidence="2">
    <location>
        <begin position="394"/>
        <end position="417"/>
    </location>
</feature>
<gene>
    <name evidence="4" type="ORF">IZO911_LOCUS15519</name>
</gene>
<dbReference type="PANTHER" id="PTHR10796:SF92">
    <property type="entry name" value="PATCHED-RELATED, ISOFORM A"/>
    <property type="match status" value="1"/>
</dbReference>
<comment type="similarity">
    <text evidence="1">Belongs to the patched family.</text>
</comment>
<dbReference type="InterPro" id="IPR000731">
    <property type="entry name" value="SSD"/>
</dbReference>
<evidence type="ECO:0000256" key="2">
    <source>
        <dbReference type="SAM" id="Phobius"/>
    </source>
</evidence>
<dbReference type="Proteomes" id="UP000663860">
    <property type="component" value="Unassembled WGS sequence"/>
</dbReference>
<dbReference type="EMBL" id="CAJNOE010000134">
    <property type="protein sequence ID" value="CAF0960590.1"/>
    <property type="molecule type" value="Genomic_DNA"/>
</dbReference>
<dbReference type="PANTHER" id="PTHR10796">
    <property type="entry name" value="PATCHED-RELATED"/>
    <property type="match status" value="1"/>
</dbReference>
<feature type="transmembrane region" description="Helical" evidence="2">
    <location>
        <begin position="627"/>
        <end position="647"/>
    </location>
</feature>
<keyword evidence="2" id="KW-0812">Transmembrane</keyword>
<protein>
    <recommendedName>
        <fullName evidence="3">SSD domain-containing protein</fullName>
    </recommendedName>
</protein>
<sequence>MVEHQKNAQLINKIFGSDKDVRTHQQMDLYPALDVIIKRKINHENINETNMLNNQIIEEIRSLDKLIHSIQINDVNNSKQYNYTSLCAIINRACMIDGNYLLSDKFHKDALNLRYVESGIYFDSLTGANGLASFIFGKDYKIINATLPEVDYDEEEDEEEEKGEPEDLPVVKHTSSEKTISYVPIFRIRYSLNISNDHMRHLSTQWEREVLHYLNEKYQSNLIEISPSTSTAITDTVGKQARDEGPFMAIMLLIFFIFVGFFISIQGNFHTSVGYLSICGVLNLALATGATFGLLSVFKIQIIEPMALIIFVVAIIESMRISIVCGEYHQIIKEYLPVSSINASTKIDIEKILPSIIKSTRPYFLSSTLIIMITYAIMSIISPMSCTRYLGLTIVLYIFIEYITHCTFFASCLVITLKRIKSRRHCLFCHQLPNDYYIKDRRKSLSKTLNKQVTTLTNVDPIFKKIFTGFLCLLSVIFIICSIWLISSIDTRLYEDKFLPKNASSLKSYMRAHFENYDIGPVIMFVIPKPMNYENKKNQLLIHNLVAQCLNETAMNNKFKLVWLEQEDLHDVLTSRNPLSVRLTPYSQNDLVISDKKNRSVIKASRFFCQYRSTKGDRNDLQAMYNMYTYAEQSSLPSIFPYSFIFLHYESLAQIRREVYLLTIFTITTTFLITFVIFLSFGKALLIFTNLLALLTGSLACLYLFHNLTFNFANSLCIWLISSFDTRLYEDKFLPKNASSLKSYMRAHFENYDIGPVIMFVIPKPMNYENKKNQLLIHNLVAQCLNETAMNNKFKLVWLEQEDLHDVLTSRNPLSVRLTPYSQNDLVISDKKNRSAIKASRFFCQYRSTKGDRNDLQAMYNMYIYAEQSSLPSIFPYSFIFLHYESLAQIRREVYLLTIFTVTTTFLITFVIFLSFGKALLIFTNLLALLTGSLACLYLFHNLTFNFANSLWLFVIPVIFLDTLIHASFNITKSKWKYNRVILSLLISLCIFSLFSIETYIYHVIRQSLIYQSIICFILINFILPSWYYIIETVLKKNKNDRQPVPTDNPDVSQPVVVGTEIQNLVYEPNGTMNNSV</sequence>
<feature type="transmembrane region" description="Helical" evidence="2">
    <location>
        <begin position="273"/>
        <end position="298"/>
    </location>
</feature>
<feature type="transmembrane region" description="Helical" evidence="2">
    <location>
        <begin position="981"/>
        <end position="1003"/>
    </location>
</feature>
<dbReference type="GO" id="GO:0016020">
    <property type="term" value="C:membrane"/>
    <property type="evidence" value="ECO:0007669"/>
    <property type="project" value="TreeGrafter"/>
</dbReference>
<comment type="caution">
    <text evidence="4">The sequence shown here is derived from an EMBL/GenBank/DDBJ whole genome shotgun (WGS) entry which is preliminary data.</text>
</comment>
<evidence type="ECO:0000259" key="3">
    <source>
        <dbReference type="PROSITE" id="PS50156"/>
    </source>
</evidence>
<organism evidence="4 5">
    <name type="scientific">Adineta steineri</name>
    <dbReference type="NCBI Taxonomy" id="433720"/>
    <lineage>
        <taxon>Eukaryota</taxon>
        <taxon>Metazoa</taxon>
        <taxon>Spiralia</taxon>
        <taxon>Gnathifera</taxon>
        <taxon>Rotifera</taxon>
        <taxon>Eurotatoria</taxon>
        <taxon>Bdelloidea</taxon>
        <taxon>Adinetida</taxon>
        <taxon>Adinetidae</taxon>
        <taxon>Adineta</taxon>
    </lineage>
</organism>
<reference evidence="4" key="1">
    <citation type="submission" date="2021-02" db="EMBL/GenBank/DDBJ databases">
        <authorList>
            <person name="Nowell W R."/>
        </authorList>
    </citation>
    <scope>NUCLEOTIDE SEQUENCE</scope>
</reference>
<feature type="transmembrane region" description="Helical" evidence="2">
    <location>
        <begin position="363"/>
        <end position="382"/>
    </location>
</feature>
<dbReference type="InterPro" id="IPR051697">
    <property type="entry name" value="Patched_domain-protein"/>
</dbReference>
<feature type="transmembrane region" description="Helical" evidence="2">
    <location>
        <begin position="685"/>
        <end position="705"/>
    </location>
</feature>
<evidence type="ECO:0000313" key="4">
    <source>
        <dbReference type="EMBL" id="CAF0960590.1"/>
    </source>
</evidence>
<feature type="transmembrane region" description="Helical" evidence="2">
    <location>
        <begin position="1009"/>
        <end position="1030"/>
    </location>
</feature>
<feature type="transmembrane region" description="Helical" evidence="2">
    <location>
        <begin position="862"/>
        <end position="882"/>
    </location>
</feature>
<feature type="transmembrane region" description="Helical" evidence="2">
    <location>
        <begin position="920"/>
        <end position="941"/>
    </location>
</feature>
<dbReference type="Pfam" id="PF12349">
    <property type="entry name" value="Sterol-sensing"/>
    <property type="match status" value="1"/>
</dbReference>
<feature type="transmembrane region" description="Helical" evidence="2">
    <location>
        <begin position="947"/>
        <end position="969"/>
    </location>
</feature>
<proteinExistence type="inferred from homology"/>
<feature type="domain" description="SSD" evidence="3">
    <location>
        <begin position="243"/>
        <end position="415"/>
    </location>
</feature>
<dbReference type="InterPro" id="IPR053958">
    <property type="entry name" value="HMGCR/SNAP/NPC1-like_SSD"/>
</dbReference>
<evidence type="ECO:0000256" key="1">
    <source>
        <dbReference type="ARBA" id="ARBA00005585"/>
    </source>
</evidence>